<dbReference type="PANTHER" id="PTHR33933">
    <property type="entry name" value="NUCLEOTIDYLTRANSFERASE"/>
    <property type="match status" value="1"/>
</dbReference>
<dbReference type="InterPro" id="IPR043519">
    <property type="entry name" value="NT_sf"/>
</dbReference>
<dbReference type="PANTHER" id="PTHR33933:SF1">
    <property type="entry name" value="PROTEIN ADENYLYLTRANSFERASE MNTA-RELATED"/>
    <property type="match status" value="1"/>
</dbReference>
<dbReference type="Gene3D" id="3.30.460.10">
    <property type="entry name" value="Beta Polymerase, domain 2"/>
    <property type="match status" value="1"/>
</dbReference>
<dbReference type="EMBL" id="CAJHZY010000006">
    <property type="protein sequence ID" value="CAD7766679.1"/>
    <property type="molecule type" value="Genomic_DNA"/>
</dbReference>
<sequence>MKAINNIIKEFKVEVRELYGKRLKNVILYGSYARGEATDDSDIDMAVVLEGDISSGREIDRMIDIITEMNLKHNILISIYPVSEIDYLTLKSPLLMNVRKEGVAT</sequence>
<dbReference type="InterPro" id="IPR052548">
    <property type="entry name" value="Type_VII_TA_antitoxin"/>
</dbReference>
<dbReference type="InterPro" id="IPR002934">
    <property type="entry name" value="Polymerase_NTP_transf_dom"/>
</dbReference>
<dbReference type="SUPFAM" id="SSF81301">
    <property type="entry name" value="Nucleotidyltransferase"/>
    <property type="match status" value="1"/>
</dbReference>
<dbReference type="CDD" id="cd05403">
    <property type="entry name" value="NT_KNTase_like"/>
    <property type="match status" value="1"/>
</dbReference>
<dbReference type="Proteomes" id="UP000614580">
    <property type="component" value="Unassembled WGS sequence"/>
</dbReference>
<gene>
    <name evidence="2" type="ORF">DNFNHJIP_00077</name>
</gene>
<evidence type="ECO:0000259" key="1">
    <source>
        <dbReference type="Pfam" id="PF01909"/>
    </source>
</evidence>
<name>A0A812A156_9EURY</name>
<evidence type="ECO:0000313" key="2">
    <source>
        <dbReference type="EMBL" id="CAD7766679.1"/>
    </source>
</evidence>
<comment type="caution">
    <text evidence="2">The sequence shown here is derived from an EMBL/GenBank/DDBJ whole genome shotgun (WGS) entry which is preliminary data.</text>
</comment>
<accession>A0A812A156</accession>
<feature type="domain" description="Polymerase nucleotidyl transferase" evidence="1">
    <location>
        <begin position="8"/>
        <end position="73"/>
    </location>
</feature>
<organism evidence="2 3">
    <name type="scientific">Candidatus Argoarchaeum ethanivorans</name>
    <dbReference type="NCBI Taxonomy" id="2608793"/>
    <lineage>
        <taxon>Archaea</taxon>
        <taxon>Methanobacteriati</taxon>
        <taxon>Methanobacteriota</taxon>
        <taxon>Stenosarchaea group</taxon>
        <taxon>Methanomicrobia</taxon>
        <taxon>Methanosarcinales</taxon>
        <taxon>Methanosarcinales incertae sedis</taxon>
        <taxon>GOM Arc I cluster</taxon>
        <taxon>Candidatus Argoarchaeum</taxon>
    </lineage>
</organism>
<protein>
    <submittedName>
        <fullName evidence="2">Nucleotidyltransferase domain protein</fullName>
    </submittedName>
</protein>
<proteinExistence type="predicted"/>
<dbReference type="AlphaFoldDB" id="A0A812A156"/>
<dbReference type="GO" id="GO:0016779">
    <property type="term" value="F:nucleotidyltransferase activity"/>
    <property type="evidence" value="ECO:0007669"/>
    <property type="project" value="InterPro"/>
</dbReference>
<dbReference type="Pfam" id="PF01909">
    <property type="entry name" value="NTP_transf_2"/>
    <property type="match status" value="1"/>
</dbReference>
<reference evidence="2" key="1">
    <citation type="submission" date="2020-12" db="EMBL/GenBank/DDBJ databases">
        <authorList>
            <person name="Hahn C.J."/>
            <person name="Laso-Perez R."/>
            <person name="Vulcano F."/>
            <person name="Vaziourakis K.-M."/>
            <person name="Stokke R."/>
            <person name="Steen I.H."/>
            <person name="Teske A."/>
            <person name="Boetius A."/>
            <person name="Liebeke M."/>
            <person name="Amann R."/>
            <person name="Knittel K."/>
        </authorList>
    </citation>
    <scope>NUCLEOTIDE SEQUENCE</scope>
    <source>
        <strain evidence="2">Gfbio:c6db26ca-90af-429b-aeed-0e3e8aed0b5e:GoM-Arc1_AMV-AAA_792_C10</strain>
    </source>
</reference>
<evidence type="ECO:0000313" key="3">
    <source>
        <dbReference type="Proteomes" id="UP000614580"/>
    </source>
</evidence>
<keyword evidence="2" id="KW-0808">Transferase</keyword>